<dbReference type="InterPro" id="IPR014710">
    <property type="entry name" value="RmlC-like_jellyroll"/>
</dbReference>
<keyword evidence="6 12" id="KW-0547">Nucleotide-binding</keyword>
<dbReference type="SMART" id="SM00133">
    <property type="entry name" value="S_TK_X"/>
    <property type="match status" value="1"/>
</dbReference>
<evidence type="ECO:0000313" key="18">
    <source>
        <dbReference type="Proteomes" id="UP000316759"/>
    </source>
</evidence>
<dbReference type="GO" id="GO:0005524">
    <property type="term" value="F:ATP binding"/>
    <property type="evidence" value="ECO:0007669"/>
    <property type="project" value="UniProtKB-UniRule"/>
</dbReference>
<dbReference type="CDD" id="cd00038">
    <property type="entry name" value="CAP_ED"/>
    <property type="match status" value="2"/>
</dbReference>
<feature type="domain" description="Protein kinase" evidence="14">
    <location>
        <begin position="784"/>
        <end position="1043"/>
    </location>
</feature>
<dbReference type="InterPro" id="IPR000961">
    <property type="entry name" value="AGC-kinase_C"/>
</dbReference>
<dbReference type="PROSITE" id="PS00889">
    <property type="entry name" value="CNMP_BINDING_2"/>
    <property type="match status" value="2"/>
</dbReference>
<dbReference type="OrthoDB" id="63267at2759"/>
<keyword evidence="7 17" id="KW-0418">Kinase</keyword>
<keyword evidence="3" id="KW-0723">Serine/threonine-protein kinase</keyword>
<dbReference type="PROSITE" id="PS00108">
    <property type="entry name" value="PROTEIN_KINASE_ST"/>
    <property type="match status" value="1"/>
</dbReference>
<dbReference type="InterPro" id="IPR018490">
    <property type="entry name" value="cNMP-bd_dom_sf"/>
</dbReference>
<protein>
    <recommendedName>
        <fullName evidence="2">cGMP-dependent protein kinase</fullName>
        <ecNumber evidence="2">2.7.11.12</ecNumber>
    </recommendedName>
</protein>
<dbReference type="PROSITE" id="PS00107">
    <property type="entry name" value="PROTEIN_KINASE_ATP"/>
    <property type="match status" value="1"/>
</dbReference>
<dbReference type="EC" id="2.7.11.12" evidence="2"/>
<evidence type="ECO:0000256" key="2">
    <source>
        <dbReference type="ARBA" id="ARBA00012428"/>
    </source>
</evidence>
<dbReference type="EMBL" id="SUNJ01001222">
    <property type="protein sequence ID" value="TPP66971.1"/>
    <property type="molecule type" value="Genomic_DNA"/>
</dbReference>
<proteinExistence type="inferred from homology"/>
<feature type="compositionally biased region" description="Polar residues" evidence="13">
    <location>
        <begin position="109"/>
        <end position="132"/>
    </location>
</feature>
<dbReference type="InterPro" id="IPR035014">
    <property type="entry name" value="STKc_cGK"/>
</dbReference>
<keyword evidence="4" id="KW-0140">cGMP</keyword>
<evidence type="ECO:0000256" key="13">
    <source>
        <dbReference type="SAM" id="MobiDB-lite"/>
    </source>
</evidence>
<dbReference type="InterPro" id="IPR000719">
    <property type="entry name" value="Prot_kinase_dom"/>
</dbReference>
<name>A0A504Z3H3_FASGI</name>
<evidence type="ECO:0000313" key="17">
    <source>
        <dbReference type="EMBL" id="TPP66971.1"/>
    </source>
</evidence>
<dbReference type="PROSITE" id="PS51285">
    <property type="entry name" value="AGC_KINASE_CTER"/>
    <property type="match status" value="1"/>
</dbReference>
<keyword evidence="8 12" id="KW-0067">ATP-binding</keyword>
<comment type="catalytic activity">
    <reaction evidence="10">
        <text>L-threonyl-[protein] + ATP = O-phospho-L-threonyl-[protein] + ADP + H(+)</text>
        <dbReference type="Rhea" id="RHEA:46608"/>
        <dbReference type="Rhea" id="RHEA-COMP:11060"/>
        <dbReference type="Rhea" id="RHEA-COMP:11605"/>
        <dbReference type="ChEBI" id="CHEBI:15378"/>
        <dbReference type="ChEBI" id="CHEBI:30013"/>
        <dbReference type="ChEBI" id="CHEBI:30616"/>
        <dbReference type="ChEBI" id="CHEBI:61977"/>
        <dbReference type="ChEBI" id="CHEBI:456216"/>
        <dbReference type="EC" id="2.7.11.12"/>
    </reaction>
</comment>
<dbReference type="PROSITE" id="PS00888">
    <property type="entry name" value="CNMP_BINDING_1"/>
    <property type="match status" value="2"/>
</dbReference>
<evidence type="ECO:0000256" key="8">
    <source>
        <dbReference type="ARBA" id="ARBA00022840"/>
    </source>
</evidence>
<comment type="similarity">
    <text evidence="1">Belongs to the protein kinase superfamily. AGC Ser/Thr protein kinase family. cGMP subfamily.</text>
</comment>
<feature type="binding site" evidence="12">
    <location>
        <position position="814"/>
    </location>
    <ligand>
        <name>ATP</name>
        <dbReference type="ChEBI" id="CHEBI:30616"/>
    </ligand>
</feature>
<evidence type="ECO:0000256" key="3">
    <source>
        <dbReference type="ARBA" id="ARBA00022527"/>
    </source>
</evidence>
<evidence type="ECO:0000256" key="11">
    <source>
        <dbReference type="ARBA" id="ARBA00047462"/>
    </source>
</evidence>
<dbReference type="InterPro" id="IPR008271">
    <property type="entry name" value="Ser/Thr_kinase_AS"/>
</dbReference>
<evidence type="ECO:0000256" key="7">
    <source>
        <dbReference type="ARBA" id="ARBA00022777"/>
    </source>
</evidence>
<evidence type="ECO:0000256" key="12">
    <source>
        <dbReference type="PROSITE-ProRule" id="PRU10141"/>
    </source>
</evidence>
<organism evidence="17 18">
    <name type="scientific">Fasciola gigantica</name>
    <name type="common">Giant liver fluke</name>
    <dbReference type="NCBI Taxonomy" id="46835"/>
    <lineage>
        <taxon>Eukaryota</taxon>
        <taxon>Metazoa</taxon>
        <taxon>Spiralia</taxon>
        <taxon>Lophotrochozoa</taxon>
        <taxon>Platyhelminthes</taxon>
        <taxon>Trematoda</taxon>
        <taxon>Digenea</taxon>
        <taxon>Plagiorchiida</taxon>
        <taxon>Echinostomata</taxon>
        <taxon>Echinostomatoidea</taxon>
        <taxon>Fasciolidae</taxon>
        <taxon>Fasciola</taxon>
    </lineage>
</organism>
<dbReference type="GO" id="GO:0030553">
    <property type="term" value="F:cGMP binding"/>
    <property type="evidence" value="ECO:0007669"/>
    <property type="project" value="UniProtKB-KW"/>
</dbReference>
<dbReference type="InterPro" id="IPR011009">
    <property type="entry name" value="Kinase-like_dom_sf"/>
</dbReference>
<evidence type="ECO:0000256" key="4">
    <source>
        <dbReference type="ARBA" id="ARBA00022535"/>
    </source>
</evidence>
<evidence type="ECO:0000256" key="10">
    <source>
        <dbReference type="ARBA" id="ARBA00047298"/>
    </source>
</evidence>
<dbReference type="Gene3D" id="3.30.200.20">
    <property type="entry name" value="Phosphorylase Kinase, domain 1"/>
    <property type="match status" value="1"/>
</dbReference>
<evidence type="ECO:0000259" key="15">
    <source>
        <dbReference type="PROSITE" id="PS50042"/>
    </source>
</evidence>
<dbReference type="Proteomes" id="UP000316759">
    <property type="component" value="Unassembled WGS sequence"/>
</dbReference>
<dbReference type="InterPro" id="IPR017441">
    <property type="entry name" value="Protein_kinase_ATP_BS"/>
</dbReference>
<keyword evidence="5" id="KW-0808">Transferase</keyword>
<comment type="catalytic activity">
    <reaction evidence="11">
        <text>L-seryl-[protein] + ATP = O-phospho-L-seryl-[protein] + ADP + H(+)</text>
        <dbReference type="Rhea" id="RHEA:17989"/>
        <dbReference type="Rhea" id="RHEA-COMP:9863"/>
        <dbReference type="Rhea" id="RHEA-COMP:11604"/>
        <dbReference type="ChEBI" id="CHEBI:15378"/>
        <dbReference type="ChEBI" id="CHEBI:29999"/>
        <dbReference type="ChEBI" id="CHEBI:30616"/>
        <dbReference type="ChEBI" id="CHEBI:83421"/>
        <dbReference type="ChEBI" id="CHEBI:456216"/>
        <dbReference type="EC" id="2.7.11.12"/>
    </reaction>
</comment>
<dbReference type="PRINTS" id="PR00104">
    <property type="entry name" value="CGMPKINASE"/>
</dbReference>
<evidence type="ECO:0000259" key="14">
    <source>
        <dbReference type="PROSITE" id="PS50011"/>
    </source>
</evidence>
<evidence type="ECO:0000256" key="1">
    <source>
        <dbReference type="ARBA" id="ARBA00006352"/>
    </source>
</evidence>
<evidence type="ECO:0000256" key="5">
    <source>
        <dbReference type="ARBA" id="ARBA00022679"/>
    </source>
</evidence>
<dbReference type="SMART" id="SM00220">
    <property type="entry name" value="S_TKc"/>
    <property type="match status" value="1"/>
</dbReference>
<dbReference type="GO" id="GO:0004692">
    <property type="term" value="F:cGMP-dependent protein kinase activity"/>
    <property type="evidence" value="ECO:0007669"/>
    <property type="project" value="UniProtKB-EC"/>
</dbReference>
<dbReference type="Gene3D" id="1.10.510.10">
    <property type="entry name" value="Transferase(Phosphotransferase) domain 1"/>
    <property type="match status" value="1"/>
</dbReference>
<dbReference type="PROSITE" id="PS50011">
    <property type="entry name" value="PROTEIN_KINASE_DOM"/>
    <property type="match status" value="1"/>
</dbReference>
<feature type="region of interest" description="Disordered" evidence="13">
    <location>
        <begin position="109"/>
        <end position="166"/>
    </location>
</feature>
<dbReference type="SUPFAM" id="SSF56112">
    <property type="entry name" value="Protein kinase-like (PK-like)"/>
    <property type="match status" value="1"/>
</dbReference>
<feature type="domain" description="AGC-kinase C-terminal" evidence="16">
    <location>
        <begin position="1044"/>
        <end position="1094"/>
    </location>
</feature>
<dbReference type="InterPro" id="IPR002374">
    <property type="entry name" value="cGMP_dep_kinase"/>
</dbReference>
<accession>A0A504Z3H3</accession>
<dbReference type="FunFam" id="2.60.120.10:FF:000072">
    <property type="entry name" value="cGMP-dependent protein kinase"/>
    <property type="match status" value="1"/>
</dbReference>
<dbReference type="Gene3D" id="2.60.120.10">
    <property type="entry name" value="Jelly Rolls"/>
    <property type="match status" value="2"/>
</dbReference>
<comment type="caution">
    <text evidence="17">The sequence shown here is derived from an EMBL/GenBank/DDBJ whole genome shotgun (WGS) entry which is preliminary data.</text>
</comment>
<dbReference type="InterPro" id="IPR018488">
    <property type="entry name" value="cNMP-bd_CS"/>
</dbReference>
<feature type="compositionally biased region" description="Low complexity" evidence="13">
    <location>
        <begin position="378"/>
        <end position="387"/>
    </location>
</feature>
<dbReference type="InterPro" id="IPR000595">
    <property type="entry name" value="cNMP-bd_dom"/>
</dbReference>
<dbReference type="Pfam" id="PF00027">
    <property type="entry name" value="cNMP_binding"/>
    <property type="match status" value="2"/>
</dbReference>
<gene>
    <name evidence="17" type="ORF">FGIG_00095</name>
</gene>
<evidence type="ECO:0000259" key="16">
    <source>
        <dbReference type="PROSITE" id="PS51285"/>
    </source>
</evidence>
<dbReference type="SMART" id="SM00100">
    <property type="entry name" value="cNMP"/>
    <property type="match status" value="2"/>
</dbReference>
<evidence type="ECO:0000256" key="6">
    <source>
        <dbReference type="ARBA" id="ARBA00022741"/>
    </source>
</evidence>
<dbReference type="STRING" id="46835.A0A504Z3H3"/>
<dbReference type="PANTHER" id="PTHR24353">
    <property type="entry name" value="CYCLIC NUCLEOTIDE-DEPENDENT PROTEIN KINASE"/>
    <property type="match status" value="1"/>
</dbReference>
<dbReference type="CDD" id="cd05572">
    <property type="entry name" value="STKc_cGK"/>
    <property type="match status" value="1"/>
</dbReference>
<dbReference type="AlphaFoldDB" id="A0A504Z3H3"/>
<feature type="compositionally biased region" description="Low complexity" evidence="13">
    <location>
        <begin position="145"/>
        <end position="159"/>
    </location>
</feature>
<keyword evidence="9" id="KW-0142">cGMP-binding</keyword>
<dbReference type="FunFam" id="1.10.510.10:FF:000210">
    <property type="entry name" value="Non-specific serine/threonine protein kinase"/>
    <property type="match status" value="1"/>
</dbReference>
<feature type="domain" description="Cyclic nucleotide-binding" evidence="15">
    <location>
        <begin position="530"/>
        <end position="645"/>
    </location>
</feature>
<reference evidence="17 18" key="1">
    <citation type="submission" date="2019-04" db="EMBL/GenBank/DDBJ databases">
        <title>Annotation for the trematode Fasciola gigantica.</title>
        <authorList>
            <person name="Choi Y.-J."/>
        </authorList>
    </citation>
    <scope>NUCLEOTIDE SEQUENCE [LARGE SCALE GENOMIC DNA]</scope>
    <source>
        <strain evidence="17">Uganda_cow_1</strain>
    </source>
</reference>
<dbReference type="Pfam" id="PF00069">
    <property type="entry name" value="Pkinase"/>
    <property type="match status" value="1"/>
</dbReference>
<dbReference type="PANTHER" id="PTHR24353:SF111">
    <property type="match status" value="1"/>
</dbReference>
<feature type="domain" description="Cyclic nucleotide-binding" evidence="15">
    <location>
        <begin position="648"/>
        <end position="754"/>
    </location>
</feature>
<keyword evidence="18" id="KW-1185">Reference proteome</keyword>
<dbReference type="PROSITE" id="PS50042">
    <property type="entry name" value="CNMP_BINDING_3"/>
    <property type="match status" value="2"/>
</dbReference>
<dbReference type="SUPFAM" id="SSF51206">
    <property type="entry name" value="cAMP-binding domain-like"/>
    <property type="match status" value="2"/>
</dbReference>
<sequence length="1094" mass="124021">MMEADKRTQQTVLKYASLSTTQENVLKQPVFDAEVHLCTLNSCNRYIVHNPVRPAHPVLSHSQSMGGTVSSFVPVQLNRFRKTGDCQGPNVSELALHIGERAIHSVNEVCSNNPTDNSQGHQWVQDEQTSGHPVSEHVSQKPNTETESSLSESSKESSSARMTKSYLSRHPTIVDVEAAPKFSNRVRNFGHTENSNTCDPTVENQYSGLRYTHQQQRSNPLKERVSPTIRQALGKPDDNLDGRYLVPTESQTLGCVSTRTAKSSLLRTMNNNHMITWSQDPVMVKGKSVQFELEKESPQQLSCSDNITDNPTEQKTFRTLCFRVREQEAQLREKEALIEHLQSIIAEMNHLLRQQAQCTRSSRLSRGEPPHMTGKIPSFSSMESSNSTEQVLVHAKLPSPGKGSADFPTNSNYYTSSHGRSRVMLECPFDVTRQRSRAPKAGLSCSRSPRKSVRSTEWKDSWISTLNVGPQKMIERNSRRFPKRTKRYAISGESSQYLLTPTNQQVQLPKFDKSEQTKTLITQAIMDNDFMKHLDPGQIAEIVESMCPLRCARMSWIVREGEVGSVVYVLEAGYVEVLQSGERIREMGPGTVFGELAILYNCTRTASVKALIDCSLWAIDRHCFQSIMMRTGMRRQKDYVKFLKSVPTFSELSDEVLIKVADVLGACHYNPGDYVIREGARGNTFFIISDGKVKVTKNRANVGDEQFIRYMERGDWFGEKALSDEDVRTANIIAAAPDGVDCLMLDRDSYNLLIKDLVSFERTYPDEQHVPRISQFSETKLTDLELVSTIGLGGFGRVLLVTLKKDKRQSFALKKLKKQYIVETRQQEHILNEKSILLEADNDFIVKLHKTFKDRRYLYFLLEACLGGELWTILRNCSSFEDSTTRFYTACVVEAIAYLHRKGIIYRDLKPENLLLDNHGYCKMTDFGFAKKIGFGSKTWTFCGTPEYLAPEIILNKGHDFSVDLWSLGILVFELLTGTPPFNSPDPMRTYSVILKGINAIEFPKKIGRNAQCLIKKLCRENPTERLGTRRGGISELQKHVWFEGFNWVGLRARTLIAPIVPKVTSATDVSNFDRYTEDTELAPEELTNWDRDF</sequence>
<feature type="region of interest" description="Disordered" evidence="13">
    <location>
        <begin position="359"/>
        <end position="391"/>
    </location>
</feature>
<evidence type="ECO:0000256" key="9">
    <source>
        <dbReference type="ARBA" id="ARBA00022992"/>
    </source>
</evidence>